<dbReference type="AlphaFoldDB" id="A0A803L3P6"/>
<organism evidence="2 3">
    <name type="scientific">Chenopodium quinoa</name>
    <name type="common">Quinoa</name>
    <dbReference type="NCBI Taxonomy" id="63459"/>
    <lineage>
        <taxon>Eukaryota</taxon>
        <taxon>Viridiplantae</taxon>
        <taxon>Streptophyta</taxon>
        <taxon>Embryophyta</taxon>
        <taxon>Tracheophyta</taxon>
        <taxon>Spermatophyta</taxon>
        <taxon>Magnoliopsida</taxon>
        <taxon>eudicotyledons</taxon>
        <taxon>Gunneridae</taxon>
        <taxon>Pentapetalae</taxon>
        <taxon>Caryophyllales</taxon>
        <taxon>Chenopodiaceae</taxon>
        <taxon>Chenopodioideae</taxon>
        <taxon>Atripliceae</taxon>
        <taxon>Chenopodium</taxon>
    </lineage>
</organism>
<reference evidence="2" key="2">
    <citation type="submission" date="2021-03" db="UniProtKB">
        <authorList>
            <consortium name="EnsemblPlants"/>
        </authorList>
    </citation>
    <scope>IDENTIFICATION</scope>
</reference>
<dbReference type="EnsemblPlants" id="AUR62006485-RA">
    <property type="protein sequence ID" value="AUR62006485-RA:cds"/>
    <property type="gene ID" value="AUR62006485"/>
</dbReference>
<feature type="region of interest" description="Disordered" evidence="1">
    <location>
        <begin position="1"/>
        <end position="36"/>
    </location>
</feature>
<evidence type="ECO:0000313" key="2">
    <source>
        <dbReference type="EnsemblPlants" id="AUR62006485-RA:cds"/>
    </source>
</evidence>
<keyword evidence="3" id="KW-1185">Reference proteome</keyword>
<proteinExistence type="predicted"/>
<dbReference type="Proteomes" id="UP000596660">
    <property type="component" value="Unplaced"/>
</dbReference>
<name>A0A803L3P6_CHEQI</name>
<reference evidence="2" key="1">
    <citation type="journal article" date="2017" name="Nature">
        <title>The genome of Chenopodium quinoa.</title>
        <authorList>
            <person name="Jarvis D.E."/>
            <person name="Ho Y.S."/>
            <person name="Lightfoot D.J."/>
            <person name="Schmoeckel S.M."/>
            <person name="Li B."/>
            <person name="Borm T.J.A."/>
            <person name="Ohyanagi H."/>
            <person name="Mineta K."/>
            <person name="Michell C.T."/>
            <person name="Saber N."/>
            <person name="Kharbatia N.M."/>
            <person name="Rupper R.R."/>
            <person name="Sharp A.R."/>
            <person name="Dally N."/>
            <person name="Boughton B.A."/>
            <person name="Woo Y.H."/>
            <person name="Gao G."/>
            <person name="Schijlen E.G.W.M."/>
            <person name="Guo X."/>
            <person name="Momin A.A."/>
            <person name="Negrao S."/>
            <person name="Al-Babili S."/>
            <person name="Gehring C."/>
            <person name="Roessner U."/>
            <person name="Jung C."/>
            <person name="Murphy K."/>
            <person name="Arold S.T."/>
            <person name="Gojobori T."/>
            <person name="van der Linden C.G."/>
            <person name="van Loo E.N."/>
            <person name="Jellen E.N."/>
            <person name="Maughan P.J."/>
            <person name="Tester M."/>
        </authorList>
    </citation>
    <scope>NUCLEOTIDE SEQUENCE [LARGE SCALE GENOMIC DNA]</scope>
    <source>
        <strain evidence="2">cv. PI 614886</strain>
    </source>
</reference>
<evidence type="ECO:0000256" key="1">
    <source>
        <dbReference type="SAM" id="MobiDB-lite"/>
    </source>
</evidence>
<dbReference type="Gramene" id="AUR62006485-RA">
    <property type="protein sequence ID" value="AUR62006485-RA:cds"/>
    <property type="gene ID" value="AUR62006485"/>
</dbReference>
<accession>A0A803L3P6</accession>
<evidence type="ECO:0000313" key="3">
    <source>
        <dbReference type="Proteomes" id="UP000596660"/>
    </source>
</evidence>
<protein>
    <submittedName>
        <fullName evidence="2">Uncharacterized protein</fullName>
    </submittedName>
</protein>
<sequence length="68" mass="7257">MAIEGRCEAEEKEEKNANENVTEERGRGGNRLTKDEGLSKLIVPRATPLIAGMTVATAALAGRYGIQA</sequence>